<keyword evidence="3" id="KW-1185">Reference proteome</keyword>
<organism evidence="2 3">
    <name type="scientific">Cristinia sonorae</name>
    <dbReference type="NCBI Taxonomy" id="1940300"/>
    <lineage>
        <taxon>Eukaryota</taxon>
        <taxon>Fungi</taxon>
        <taxon>Dikarya</taxon>
        <taxon>Basidiomycota</taxon>
        <taxon>Agaricomycotina</taxon>
        <taxon>Agaricomycetes</taxon>
        <taxon>Agaricomycetidae</taxon>
        <taxon>Agaricales</taxon>
        <taxon>Pleurotineae</taxon>
        <taxon>Stephanosporaceae</taxon>
        <taxon>Cristinia</taxon>
    </lineage>
</organism>
<sequence>MSLLKKSHRRSSVFPNWEIDEPSLGRDDHIDSDDDGKQDLEEIPGSLSLMFWLESPKTSEPGPATKVHCGLYCKDRYSGEHLTCHLKDYTPHRRIRTRCMIQTEKSSRHAVLLEPLRRVVVSKELLDYQLRKVSRCISEMPATPALSEADPRHCHCYMWTIKVIKDIEKTGALPIAGIDGIVEKAFRDFKTDRAALELTSLAGAVRQVCSTLHVVPPYGSASGRR</sequence>
<evidence type="ECO:0000313" key="3">
    <source>
        <dbReference type="Proteomes" id="UP000813824"/>
    </source>
</evidence>
<feature type="compositionally biased region" description="Basic and acidic residues" evidence="1">
    <location>
        <begin position="23"/>
        <end position="38"/>
    </location>
</feature>
<accession>A0A8K0UNV4</accession>
<evidence type="ECO:0000313" key="2">
    <source>
        <dbReference type="EMBL" id="KAH8100238.1"/>
    </source>
</evidence>
<protein>
    <submittedName>
        <fullName evidence="2">Uncharacterized protein</fullName>
    </submittedName>
</protein>
<dbReference type="Proteomes" id="UP000813824">
    <property type="component" value="Unassembled WGS sequence"/>
</dbReference>
<comment type="caution">
    <text evidence="2">The sequence shown here is derived from an EMBL/GenBank/DDBJ whole genome shotgun (WGS) entry which is preliminary data.</text>
</comment>
<proteinExistence type="predicted"/>
<name>A0A8K0UNV4_9AGAR</name>
<dbReference type="AlphaFoldDB" id="A0A8K0UNV4"/>
<evidence type="ECO:0000256" key="1">
    <source>
        <dbReference type="SAM" id="MobiDB-lite"/>
    </source>
</evidence>
<reference evidence="2" key="1">
    <citation type="journal article" date="2021" name="New Phytol.">
        <title>Evolutionary innovations through gain and loss of genes in the ectomycorrhizal Boletales.</title>
        <authorList>
            <person name="Wu G."/>
            <person name="Miyauchi S."/>
            <person name="Morin E."/>
            <person name="Kuo A."/>
            <person name="Drula E."/>
            <person name="Varga T."/>
            <person name="Kohler A."/>
            <person name="Feng B."/>
            <person name="Cao Y."/>
            <person name="Lipzen A."/>
            <person name="Daum C."/>
            <person name="Hundley H."/>
            <person name="Pangilinan J."/>
            <person name="Johnson J."/>
            <person name="Barry K."/>
            <person name="LaButti K."/>
            <person name="Ng V."/>
            <person name="Ahrendt S."/>
            <person name="Min B."/>
            <person name="Choi I.G."/>
            <person name="Park H."/>
            <person name="Plett J.M."/>
            <person name="Magnuson J."/>
            <person name="Spatafora J.W."/>
            <person name="Nagy L.G."/>
            <person name="Henrissat B."/>
            <person name="Grigoriev I.V."/>
            <person name="Yang Z.L."/>
            <person name="Xu J."/>
            <person name="Martin F.M."/>
        </authorList>
    </citation>
    <scope>NUCLEOTIDE SEQUENCE</scope>
    <source>
        <strain evidence="2">KKN 215</strain>
    </source>
</reference>
<feature type="region of interest" description="Disordered" evidence="1">
    <location>
        <begin position="18"/>
        <end position="38"/>
    </location>
</feature>
<gene>
    <name evidence="2" type="ORF">BXZ70DRAFT_178119</name>
</gene>
<dbReference type="EMBL" id="JAEVFJ010000016">
    <property type="protein sequence ID" value="KAH8100238.1"/>
    <property type="molecule type" value="Genomic_DNA"/>
</dbReference>